<accession>A0A7G9S525</accession>
<gene>
    <name evidence="2" type="ORF">H9L06_00745</name>
</gene>
<dbReference type="EMBL" id="CP060716">
    <property type="protein sequence ID" value="QNN62950.1"/>
    <property type="molecule type" value="Genomic_DNA"/>
</dbReference>
<feature type="transmembrane region" description="Helical" evidence="1">
    <location>
        <begin position="6"/>
        <end position="27"/>
    </location>
</feature>
<dbReference type="Proteomes" id="UP000515934">
    <property type="component" value="Chromosome"/>
</dbReference>
<keyword evidence="3" id="KW-1185">Reference proteome</keyword>
<reference evidence="2 3" key="1">
    <citation type="submission" date="2020-08" db="EMBL/GenBank/DDBJ databases">
        <title>Genome sequence of Leucobacter denitrificans KACC 14055T.</title>
        <authorList>
            <person name="Hyun D.-W."/>
            <person name="Bae J.-W."/>
        </authorList>
    </citation>
    <scope>NUCLEOTIDE SEQUENCE [LARGE SCALE GENOMIC DNA]</scope>
    <source>
        <strain evidence="2 3">KACC 14055</strain>
    </source>
</reference>
<evidence type="ECO:0008006" key="4">
    <source>
        <dbReference type="Google" id="ProtNLM"/>
    </source>
</evidence>
<feature type="transmembrane region" description="Helical" evidence="1">
    <location>
        <begin position="66"/>
        <end position="83"/>
    </location>
</feature>
<feature type="transmembrane region" description="Helical" evidence="1">
    <location>
        <begin position="34"/>
        <end position="54"/>
    </location>
</feature>
<dbReference type="RefSeq" id="WP_187555418.1">
    <property type="nucleotide sequence ID" value="NZ_CP060716.1"/>
</dbReference>
<dbReference type="KEGG" id="ldn:H9L06_00745"/>
<keyword evidence="1" id="KW-0812">Transmembrane</keyword>
<evidence type="ECO:0000313" key="2">
    <source>
        <dbReference type="EMBL" id="QNN62950.1"/>
    </source>
</evidence>
<keyword evidence="1" id="KW-1133">Transmembrane helix</keyword>
<sequence length="115" mass="12206">MDLLHATLVFFHILGAAALVGGWLATFKKPSVGLFQFIGAWVQLITGVLLVGLASMGDTDVNHIKITVKLVLLIVILVAAWIGRRKVKRGQTVPTGIAHAVGGLALINVGLAVFW</sequence>
<proteinExistence type="predicted"/>
<feature type="transmembrane region" description="Helical" evidence="1">
    <location>
        <begin position="95"/>
        <end position="114"/>
    </location>
</feature>
<dbReference type="AlphaFoldDB" id="A0A7G9S525"/>
<evidence type="ECO:0000256" key="1">
    <source>
        <dbReference type="SAM" id="Phobius"/>
    </source>
</evidence>
<keyword evidence="1" id="KW-0472">Membrane</keyword>
<name>A0A7G9S525_9MICO</name>
<evidence type="ECO:0000313" key="3">
    <source>
        <dbReference type="Proteomes" id="UP000515934"/>
    </source>
</evidence>
<organism evidence="2 3">
    <name type="scientific">Leucobacter denitrificans</name>
    <dbReference type="NCBI Taxonomy" id="683042"/>
    <lineage>
        <taxon>Bacteria</taxon>
        <taxon>Bacillati</taxon>
        <taxon>Actinomycetota</taxon>
        <taxon>Actinomycetes</taxon>
        <taxon>Micrococcales</taxon>
        <taxon>Microbacteriaceae</taxon>
        <taxon>Leucobacter</taxon>
    </lineage>
</organism>
<protein>
    <recommendedName>
        <fullName evidence="4">Integral membrane protein</fullName>
    </recommendedName>
</protein>